<dbReference type="Pfam" id="PF19665">
    <property type="entry name" value="DUF6168"/>
    <property type="match status" value="1"/>
</dbReference>
<keyword evidence="1" id="KW-1133">Transmembrane helix</keyword>
<feature type="transmembrane region" description="Helical" evidence="1">
    <location>
        <begin position="71"/>
        <end position="89"/>
    </location>
</feature>
<proteinExistence type="predicted"/>
<reference evidence="2 3" key="1">
    <citation type="submission" date="2020-07" db="EMBL/GenBank/DDBJ databases">
        <title>Description of Kordia aestuariivivens sp. nov., isolated from a tidal flat.</title>
        <authorList>
            <person name="Park S."/>
            <person name="Yoon J.-H."/>
        </authorList>
    </citation>
    <scope>NUCLEOTIDE SEQUENCE [LARGE SCALE GENOMIC DNA]</scope>
    <source>
        <strain evidence="2 3">YSTF-M3</strain>
    </source>
</reference>
<protein>
    <submittedName>
        <fullName evidence="2">Uncharacterized protein</fullName>
    </submittedName>
</protein>
<evidence type="ECO:0000256" key="1">
    <source>
        <dbReference type="SAM" id="Phobius"/>
    </source>
</evidence>
<keyword evidence="1" id="KW-0472">Membrane</keyword>
<dbReference type="EMBL" id="JACGWS010000006">
    <property type="protein sequence ID" value="MBC8755304.1"/>
    <property type="molecule type" value="Genomic_DNA"/>
</dbReference>
<feature type="transmembrane region" description="Helical" evidence="1">
    <location>
        <begin position="101"/>
        <end position="122"/>
    </location>
</feature>
<dbReference type="InterPro" id="IPR046166">
    <property type="entry name" value="DUF6168"/>
</dbReference>
<feature type="transmembrane region" description="Helical" evidence="1">
    <location>
        <begin position="5"/>
        <end position="22"/>
    </location>
</feature>
<gene>
    <name evidence="2" type="ORF">H2O64_11505</name>
</gene>
<evidence type="ECO:0000313" key="3">
    <source>
        <dbReference type="Proteomes" id="UP000619238"/>
    </source>
</evidence>
<evidence type="ECO:0000313" key="2">
    <source>
        <dbReference type="EMBL" id="MBC8755304.1"/>
    </source>
</evidence>
<sequence length="132" mass="15300">MIRQIFIFMLAFGLLFFLGEYIHNYYIESHEIVLGFSLRGMYAFHAFFSLQICIVFALLATNEKISPQLGFIYLASFVLKIIVFCAIFYNPIFTAEKLSKIQQVSMVIPMALFLILEAYIIVKILNKKHSPK</sequence>
<organism evidence="2 3">
    <name type="scientific">Kordia aestuariivivens</name>
    <dbReference type="NCBI Taxonomy" id="2759037"/>
    <lineage>
        <taxon>Bacteria</taxon>
        <taxon>Pseudomonadati</taxon>
        <taxon>Bacteroidota</taxon>
        <taxon>Flavobacteriia</taxon>
        <taxon>Flavobacteriales</taxon>
        <taxon>Flavobacteriaceae</taxon>
        <taxon>Kordia</taxon>
    </lineage>
</organism>
<dbReference type="RefSeq" id="WP_187562352.1">
    <property type="nucleotide sequence ID" value="NZ_JACGWS010000006.1"/>
</dbReference>
<keyword evidence="1" id="KW-0812">Transmembrane</keyword>
<feature type="transmembrane region" description="Helical" evidence="1">
    <location>
        <begin position="42"/>
        <end position="59"/>
    </location>
</feature>
<accession>A0ABR7Q9R4</accession>
<dbReference type="Proteomes" id="UP000619238">
    <property type="component" value="Unassembled WGS sequence"/>
</dbReference>
<keyword evidence="3" id="KW-1185">Reference proteome</keyword>
<name>A0ABR7Q9R4_9FLAO</name>
<comment type="caution">
    <text evidence="2">The sequence shown here is derived from an EMBL/GenBank/DDBJ whole genome shotgun (WGS) entry which is preliminary data.</text>
</comment>